<dbReference type="Pfam" id="PF11079">
    <property type="entry name" value="YqhG"/>
    <property type="match status" value="1"/>
</dbReference>
<reference evidence="1 2" key="1">
    <citation type="submission" date="2023-03" db="EMBL/GenBank/DDBJ databases">
        <title>Bacillus Genome Sequencing.</title>
        <authorList>
            <person name="Dunlap C."/>
        </authorList>
    </citation>
    <scope>NUCLEOTIDE SEQUENCE [LARGE SCALE GENOMIC DNA]</scope>
    <source>
        <strain evidence="1 2">B-23453</strain>
    </source>
</reference>
<accession>A0ABU6MKD7</accession>
<comment type="caution">
    <text evidence="1">The sequence shown here is derived from an EMBL/GenBank/DDBJ whole genome shotgun (WGS) entry which is preliminary data.</text>
</comment>
<protein>
    <submittedName>
        <fullName evidence="1">YqhG family protein</fullName>
    </submittedName>
</protein>
<proteinExistence type="predicted"/>
<dbReference type="RefSeq" id="WP_066262216.1">
    <property type="nucleotide sequence ID" value="NZ_JARMAB010000030.1"/>
</dbReference>
<dbReference type="EMBL" id="JARMAB010000030">
    <property type="protein sequence ID" value="MED1205150.1"/>
    <property type="molecule type" value="Genomic_DNA"/>
</dbReference>
<dbReference type="Proteomes" id="UP001341444">
    <property type="component" value="Unassembled WGS sequence"/>
</dbReference>
<keyword evidence="2" id="KW-1185">Reference proteome</keyword>
<organism evidence="1 2">
    <name type="scientific">Heyndrickxia acidicola</name>
    <dbReference type="NCBI Taxonomy" id="209389"/>
    <lineage>
        <taxon>Bacteria</taxon>
        <taxon>Bacillati</taxon>
        <taxon>Bacillota</taxon>
        <taxon>Bacilli</taxon>
        <taxon>Bacillales</taxon>
        <taxon>Bacillaceae</taxon>
        <taxon>Heyndrickxia</taxon>
    </lineage>
</organism>
<sequence>MQQEEIHQYLEKYFHANQCEFLENKAGYLTVQLTIDLDKELMNRPFYWHYLEKTGGMPNPMKLTLITDSNKADETIKGEALHFGAPRLHQIFQSTKKFAHYIRLYEEDVLQKERQKSLFPWLGLNLKVSYQCDRKRDVFRSFGLNLINGVLVEEFQTHLEGKTLSPKIPDLYFTLSPIIMPKSGVMRIEKFLQTEITNEDASWAESAIQRWEEDLALLNHFYEDMDEKPEAFEIEKQALREQYEPKIHIEIINGGLFYLIDSHIPQQN</sequence>
<evidence type="ECO:0000313" key="2">
    <source>
        <dbReference type="Proteomes" id="UP001341444"/>
    </source>
</evidence>
<dbReference type="InterPro" id="IPR024562">
    <property type="entry name" value="YqhG"/>
</dbReference>
<name>A0ABU6MKD7_9BACI</name>
<gene>
    <name evidence="1" type="ORF">P4T90_19055</name>
</gene>
<evidence type="ECO:0000313" key="1">
    <source>
        <dbReference type="EMBL" id="MED1205150.1"/>
    </source>
</evidence>